<feature type="region of interest" description="Disordered" evidence="2">
    <location>
        <begin position="304"/>
        <end position="354"/>
    </location>
</feature>
<comment type="caution">
    <text evidence="4">The sequence shown here is derived from an EMBL/GenBank/DDBJ whole genome shotgun (WGS) entry which is preliminary data.</text>
</comment>
<keyword evidence="1" id="KW-0175">Coiled coil</keyword>
<feature type="coiled-coil region" evidence="1">
    <location>
        <begin position="406"/>
        <end position="440"/>
    </location>
</feature>
<protein>
    <recommendedName>
        <fullName evidence="3">Transposase (putative) gypsy type domain-containing protein</fullName>
    </recommendedName>
</protein>
<evidence type="ECO:0000256" key="2">
    <source>
        <dbReference type="SAM" id="MobiDB-lite"/>
    </source>
</evidence>
<dbReference type="Proteomes" id="UP001231189">
    <property type="component" value="Unassembled WGS sequence"/>
</dbReference>
<feature type="compositionally biased region" description="Basic and acidic residues" evidence="2">
    <location>
        <begin position="16"/>
        <end position="33"/>
    </location>
</feature>
<evidence type="ECO:0000259" key="3">
    <source>
        <dbReference type="Pfam" id="PF04195"/>
    </source>
</evidence>
<dbReference type="Pfam" id="PF04195">
    <property type="entry name" value="Transposase_28"/>
    <property type="match status" value="1"/>
</dbReference>
<feature type="region of interest" description="Disordered" evidence="2">
    <location>
        <begin position="1"/>
        <end position="46"/>
    </location>
</feature>
<organism evidence="4 5">
    <name type="scientific">Lolium multiflorum</name>
    <name type="common">Italian ryegrass</name>
    <name type="synonym">Lolium perenne subsp. multiflorum</name>
    <dbReference type="NCBI Taxonomy" id="4521"/>
    <lineage>
        <taxon>Eukaryota</taxon>
        <taxon>Viridiplantae</taxon>
        <taxon>Streptophyta</taxon>
        <taxon>Embryophyta</taxon>
        <taxon>Tracheophyta</taxon>
        <taxon>Spermatophyta</taxon>
        <taxon>Magnoliopsida</taxon>
        <taxon>Liliopsida</taxon>
        <taxon>Poales</taxon>
        <taxon>Poaceae</taxon>
        <taxon>BOP clade</taxon>
        <taxon>Pooideae</taxon>
        <taxon>Poodae</taxon>
        <taxon>Poeae</taxon>
        <taxon>Poeae Chloroplast Group 2 (Poeae type)</taxon>
        <taxon>Loliodinae</taxon>
        <taxon>Loliinae</taxon>
        <taxon>Lolium</taxon>
    </lineage>
</organism>
<dbReference type="InterPro" id="IPR007321">
    <property type="entry name" value="Transposase_28"/>
</dbReference>
<evidence type="ECO:0000313" key="4">
    <source>
        <dbReference type="EMBL" id="KAK1604666.1"/>
    </source>
</evidence>
<dbReference type="PANTHER" id="PTHR31099:SF28">
    <property type="entry name" value="F5J5.12"/>
    <property type="match status" value="1"/>
</dbReference>
<name>A0AAD8QKT1_LOLMU</name>
<dbReference type="PANTHER" id="PTHR31099">
    <property type="entry name" value="OS06G0165300 PROTEIN"/>
    <property type="match status" value="1"/>
</dbReference>
<evidence type="ECO:0000256" key="1">
    <source>
        <dbReference type="SAM" id="Coils"/>
    </source>
</evidence>
<proteinExistence type="predicted"/>
<dbReference type="EMBL" id="JAUUTY010000007">
    <property type="protein sequence ID" value="KAK1604666.1"/>
    <property type="molecule type" value="Genomic_DNA"/>
</dbReference>
<feature type="domain" description="Transposase (putative) gypsy type" evidence="3">
    <location>
        <begin position="97"/>
        <end position="161"/>
    </location>
</feature>
<keyword evidence="5" id="KW-1185">Reference proteome</keyword>
<dbReference type="AlphaFoldDB" id="A0AAD8QKT1"/>
<accession>A0AAD8QKT1</accession>
<sequence>MPCSSSSSSDNDDDPDYRLDSSDDDDQNHHAATTDDGNDAADVVHPTPADAEGVVSFLRTQGEVDALCEQYGIPKDEYTARPAGDLRASSSPPRGAVCVYAHALEAGMRVPLHPFYRDALAHFGIAPTQLAPNGWRIMAGFLVLCRSAGVPPSLAVFRYFFGCLRLFSPKKQAQRLHGFFFLWSPEPWTCPVEWGEPSESSLIEPVLNGEEEKMAAKLLEAHDAAPVDLRTCLCESNLVTAMISPASPVPATPPTCVHTTAGSKGMDPLVYGMMKSIRAENAAASASKAGSDAPSCGKKRSLKEAFGEEGRPSPVLPSRRPAAHGISAPAGACSPPQGFSRKPTRVPNGHSDDGTDWEAARELLRGAVAPPLERVFAASKPSDVVASCNVALLKAVNYALYSSAYALELEEKLAARDTEVAALQDQLKRAKAELAVVKDRRRT</sequence>
<reference evidence="4" key="1">
    <citation type="submission" date="2023-07" db="EMBL/GenBank/DDBJ databases">
        <title>A chromosome-level genome assembly of Lolium multiflorum.</title>
        <authorList>
            <person name="Chen Y."/>
            <person name="Copetti D."/>
            <person name="Kolliker R."/>
            <person name="Studer B."/>
        </authorList>
    </citation>
    <scope>NUCLEOTIDE SEQUENCE</scope>
    <source>
        <strain evidence="4">02402/16</strain>
        <tissue evidence="4">Leaf</tissue>
    </source>
</reference>
<evidence type="ECO:0000313" key="5">
    <source>
        <dbReference type="Proteomes" id="UP001231189"/>
    </source>
</evidence>
<gene>
    <name evidence="4" type="ORF">QYE76_028339</name>
</gene>